<feature type="transmembrane region" description="Helical" evidence="6">
    <location>
        <begin position="59"/>
        <end position="80"/>
    </location>
</feature>
<dbReference type="GO" id="GO:0022857">
    <property type="term" value="F:transmembrane transporter activity"/>
    <property type="evidence" value="ECO:0007669"/>
    <property type="project" value="InterPro"/>
</dbReference>
<dbReference type="PANTHER" id="PTHR23501:SF191">
    <property type="entry name" value="VACUOLAR BASIC AMINO ACID TRANSPORTER 4"/>
    <property type="match status" value="1"/>
</dbReference>
<protein>
    <submittedName>
        <fullName evidence="8">MFS transporter</fullName>
    </submittedName>
</protein>
<dbReference type="EMBL" id="WBOT01000005">
    <property type="protein sequence ID" value="KAB2331479.1"/>
    <property type="molecule type" value="Genomic_DNA"/>
</dbReference>
<dbReference type="SUPFAM" id="SSF103473">
    <property type="entry name" value="MFS general substrate transporter"/>
    <property type="match status" value="1"/>
</dbReference>
<proteinExistence type="predicted"/>
<feature type="transmembrane region" description="Helical" evidence="6">
    <location>
        <begin position="363"/>
        <end position="382"/>
    </location>
</feature>
<gene>
    <name evidence="8" type="ORF">F7732_15955</name>
</gene>
<feature type="transmembrane region" description="Helical" evidence="6">
    <location>
        <begin position="146"/>
        <end position="167"/>
    </location>
</feature>
<dbReference type="Proteomes" id="UP000441354">
    <property type="component" value="Unassembled WGS sequence"/>
</dbReference>
<feature type="transmembrane region" description="Helical" evidence="6">
    <location>
        <begin position="239"/>
        <end position="256"/>
    </location>
</feature>
<comment type="subcellular location">
    <subcellularLocation>
        <location evidence="1">Cell membrane</location>
        <topology evidence="1">Multi-pass membrane protein</topology>
    </subcellularLocation>
</comment>
<dbReference type="InterPro" id="IPR011701">
    <property type="entry name" value="MFS"/>
</dbReference>
<evidence type="ECO:0000313" key="8">
    <source>
        <dbReference type="EMBL" id="KAB2331479.1"/>
    </source>
</evidence>
<evidence type="ECO:0000256" key="5">
    <source>
        <dbReference type="ARBA" id="ARBA00023136"/>
    </source>
</evidence>
<feature type="transmembrane region" description="Helical" evidence="6">
    <location>
        <begin position="179"/>
        <end position="199"/>
    </location>
</feature>
<evidence type="ECO:0000256" key="6">
    <source>
        <dbReference type="SAM" id="Phobius"/>
    </source>
</evidence>
<feature type="transmembrane region" description="Helical" evidence="6">
    <location>
        <begin position="87"/>
        <end position="107"/>
    </location>
</feature>
<accession>A0A7V7RK65</accession>
<feature type="transmembrane region" description="Helical" evidence="6">
    <location>
        <begin position="277"/>
        <end position="297"/>
    </location>
</feature>
<dbReference type="CDD" id="cd17321">
    <property type="entry name" value="MFS_MMR_MDR_like"/>
    <property type="match status" value="1"/>
</dbReference>
<name>A0A7V7RK65_9BACI</name>
<organism evidence="8 9">
    <name type="scientific">Bacillus mesophilum</name>
    <dbReference type="NCBI Taxonomy" id="1071718"/>
    <lineage>
        <taxon>Bacteria</taxon>
        <taxon>Bacillati</taxon>
        <taxon>Bacillota</taxon>
        <taxon>Bacilli</taxon>
        <taxon>Bacillales</taxon>
        <taxon>Bacillaceae</taxon>
        <taxon>Bacillus</taxon>
    </lineage>
</organism>
<evidence type="ECO:0000313" key="9">
    <source>
        <dbReference type="Proteomes" id="UP000441354"/>
    </source>
</evidence>
<keyword evidence="5 6" id="KW-0472">Membrane</keyword>
<feature type="transmembrane region" description="Helical" evidence="6">
    <location>
        <begin position="403"/>
        <end position="423"/>
    </location>
</feature>
<evidence type="ECO:0000256" key="2">
    <source>
        <dbReference type="ARBA" id="ARBA00022448"/>
    </source>
</evidence>
<feature type="transmembrane region" description="Helical" evidence="6">
    <location>
        <begin position="211"/>
        <end position="233"/>
    </location>
</feature>
<feature type="transmembrane region" description="Helical" evidence="6">
    <location>
        <begin position="309"/>
        <end position="327"/>
    </location>
</feature>
<dbReference type="Gene3D" id="1.20.1250.20">
    <property type="entry name" value="MFS general substrate transporter like domains"/>
    <property type="match status" value="1"/>
</dbReference>
<dbReference type="InterPro" id="IPR036259">
    <property type="entry name" value="MFS_trans_sf"/>
</dbReference>
<evidence type="ECO:0000259" key="7">
    <source>
        <dbReference type="PROSITE" id="PS50850"/>
    </source>
</evidence>
<keyword evidence="2" id="KW-0813">Transport</keyword>
<keyword evidence="3 6" id="KW-0812">Transmembrane</keyword>
<dbReference type="AlphaFoldDB" id="A0A7V7RK65"/>
<reference evidence="8 9" key="1">
    <citation type="journal article" date="2014" name="Arch. Microbiol.">
        <title>Bacillus mesophilum sp. nov., strain IITR-54T, a novel 4-chlorobiphenyl dechlorinating bacterium.</title>
        <authorList>
            <person name="Manickam N."/>
            <person name="Singh N.K."/>
            <person name="Bajaj A."/>
            <person name="Kumar R.M."/>
            <person name="Kaur G."/>
            <person name="Kaur N."/>
            <person name="Bala M."/>
            <person name="Kumar A."/>
            <person name="Mayilraj S."/>
        </authorList>
    </citation>
    <scope>NUCLEOTIDE SEQUENCE [LARGE SCALE GENOMIC DNA]</scope>
    <source>
        <strain evidence="8 9">IITR-54</strain>
    </source>
</reference>
<dbReference type="GO" id="GO:0005886">
    <property type="term" value="C:plasma membrane"/>
    <property type="evidence" value="ECO:0007669"/>
    <property type="project" value="UniProtKB-SubCell"/>
</dbReference>
<dbReference type="InterPro" id="IPR020846">
    <property type="entry name" value="MFS_dom"/>
</dbReference>
<dbReference type="PROSITE" id="PS50850">
    <property type="entry name" value="MFS"/>
    <property type="match status" value="1"/>
</dbReference>
<feature type="transmembrane region" description="Helical" evidence="6">
    <location>
        <begin position="21"/>
        <end position="47"/>
    </location>
</feature>
<evidence type="ECO:0000256" key="4">
    <source>
        <dbReference type="ARBA" id="ARBA00022989"/>
    </source>
</evidence>
<feature type="transmembrane region" description="Helical" evidence="6">
    <location>
        <begin position="435"/>
        <end position="452"/>
    </location>
</feature>
<evidence type="ECO:0000256" key="1">
    <source>
        <dbReference type="ARBA" id="ARBA00004651"/>
    </source>
</evidence>
<dbReference type="Gene3D" id="1.20.1720.10">
    <property type="entry name" value="Multidrug resistance protein D"/>
    <property type="match status" value="1"/>
</dbReference>
<keyword evidence="4 6" id="KW-1133">Transmembrane helix</keyword>
<feature type="transmembrane region" description="Helical" evidence="6">
    <location>
        <begin position="113"/>
        <end position="134"/>
    </location>
</feature>
<evidence type="ECO:0000256" key="3">
    <source>
        <dbReference type="ARBA" id="ARBA00022692"/>
    </source>
</evidence>
<sequence>MDLPKFSYKRKEANKSFFNRKLIAPMVLGSILNPINSSIISVALIPIGQAFDVPPSQTAWLVSSLYLATAIGQPIVGKLIDLFGPRLLFLIATSLVGVSSLIAVFAPNFWWLVAARVLLGFGTCAGYPASMYLIRSEAERTGEESSGSILTLLAIASQTIAVVGPALGGVLIEAGGWQSTFIVNIPLSLACIVLGYFRFPRSKAREEKSSFSIDYMGIILFGITLISTLLFLMNPGLHNVYLLMIAIISGALFTCLELKIDHPFMDLRIIGRNVPLLFSYSRGLLSATVSYSFLYGYTQWLDIGRGLAPSHAGLLLLPMFLTSIIVAKMTGKNRDIQRKLIVGIIIQLIATALLLFTDASSSLIYLVIIAVLFGIPQGILNLSIQNAVYFQASSQQVGASAGLLRTFMYMGAMLASAAIGMFLNPEEITKGLHHLAMFNLVICCILLVTLLDRSLSKMGKTKHFI</sequence>
<keyword evidence="9" id="KW-1185">Reference proteome</keyword>
<feature type="transmembrane region" description="Helical" evidence="6">
    <location>
        <begin position="339"/>
        <end position="357"/>
    </location>
</feature>
<dbReference type="OrthoDB" id="102502at2"/>
<feature type="domain" description="Major facilitator superfamily (MFS) profile" evidence="7">
    <location>
        <begin position="22"/>
        <end position="465"/>
    </location>
</feature>
<dbReference type="Pfam" id="PF07690">
    <property type="entry name" value="MFS_1"/>
    <property type="match status" value="1"/>
</dbReference>
<comment type="caution">
    <text evidence="8">The sequence shown here is derived from an EMBL/GenBank/DDBJ whole genome shotgun (WGS) entry which is preliminary data.</text>
</comment>
<dbReference type="PANTHER" id="PTHR23501">
    <property type="entry name" value="MAJOR FACILITATOR SUPERFAMILY"/>
    <property type="match status" value="1"/>
</dbReference>